<sequence length="78" mass="8498">MVVTSSQDSNIAAGKAQWLTPLGSVHIDRPTQYQMKANAALTGKPQCTSVRQIAEVEQPACDAGVAQYGTEWICFYHQ</sequence>
<proteinExistence type="predicted"/>
<evidence type="ECO:0000313" key="1">
    <source>
        <dbReference type="EMBL" id="ROM55151.1"/>
    </source>
</evidence>
<gene>
    <name evidence="1" type="ORF">BK648_06540</name>
</gene>
<accession>A0A423FDK7</accession>
<reference evidence="1 2" key="1">
    <citation type="submission" date="2016-10" db="EMBL/GenBank/DDBJ databases">
        <title>Comparative genome analysis of multiple Pseudomonas spp. focuses on biocontrol and plant growth promoting traits.</title>
        <authorList>
            <person name="Tao X.-Y."/>
            <person name="Taylor C.G."/>
        </authorList>
    </citation>
    <scope>NUCLEOTIDE SEQUENCE [LARGE SCALE GENOMIC DNA]</scope>
    <source>
        <strain evidence="1 2">29G9</strain>
    </source>
</reference>
<dbReference type="Proteomes" id="UP000284656">
    <property type="component" value="Unassembled WGS sequence"/>
</dbReference>
<dbReference type="EMBL" id="MOAY01000027">
    <property type="protein sequence ID" value="ROM55151.1"/>
    <property type="molecule type" value="Genomic_DNA"/>
</dbReference>
<name>A0A423FDK7_9PSED</name>
<protein>
    <submittedName>
        <fullName evidence="1">Uncharacterized protein</fullName>
    </submittedName>
</protein>
<evidence type="ECO:0000313" key="2">
    <source>
        <dbReference type="Proteomes" id="UP000284656"/>
    </source>
</evidence>
<comment type="caution">
    <text evidence="1">The sequence shown here is derived from an EMBL/GenBank/DDBJ whole genome shotgun (WGS) entry which is preliminary data.</text>
</comment>
<dbReference type="AlphaFoldDB" id="A0A423FDK7"/>
<organism evidence="1 2">
    <name type="scientific">Pseudomonas poae</name>
    <dbReference type="NCBI Taxonomy" id="200451"/>
    <lineage>
        <taxon>Bacteria</taxon>
        <taxon>Pseudomonadati</taxon>
        <taxon>Pseudomonadota</taxon>
        <taxon>Gammaproteobacteria</taxon>
        <taxon>Pseudomonadales</taxon>
        <taxon>Pseudomonadaceae</taxon>
        <taxon>Pseudomonas</taxon>
    </lineage>
</organism>